<name>A0ABU6D279_9GAMM</name>
<protein>
    <submittedName>
        <fullName evidence="1">Uncharacterized protein</fullName>
    </submittedName>
</protein>
<sequence length="61" mass="6848">MALFHQTAEDFTQRAQVRRSLPSHNACLACIGHKNRTGSVRGLSPVIEAMAWRPTMQESRP</sequence>
<proteinExistence type="predicted"/>
<dbReference type="Proteomes" id="UP001308005">
    <property type="component" value="Unassembled WGS sequence"/>
</dbReference>
<gene>
    <name evidence="1" type="ORF">VSS37_19590</name>
</gene>
<comment type="caution">
    <text evidence="1">The sequence shown here is derived from an EMBL/GenBank/DDBJ whole genome shotgun (WGS) entry which is preliminary data.</text>
</comment>
<dbReference type="RefSeq" id="WP_324697940.1">
    <property type="nucleotide sequence ID" value="NZ_JAYMYJ010000152.1"/>
</dbReference>
<accession>A0ABU6D279</accession>
<reference evidence="2" key="1">
    <citation type="submission" date="2023-07" db="EMBL/GenBank/DDBJ databases">
        <title>The carbon used by Thiothrix.</title>
        <authorList>
            <person name="Chen L."/>
        </authorList>
    </citation>
    <scope>NUCLEOTIDE SEQUENCE [LARGE SCALE GENOMIC DNA]</scope>
</reference>
<evidence type="ECO:0000313" key="2">
    <source>
        <dbReference type="Proteomes" id="UP001308005"/>
    </source>
</evidence>
<organism evidence="1 2">
    <name type="scientific">Candidatus Thiothrix phosphatis</name>
    <dbReference type="NCBI Taxonomy" id="3112415"/>
    <lineage>
        <taxon>Bacteria</taxon>
        <taxon>Pseudomonadati</taxon>
        <taxon>Pseudomonadota</taxon>
        <taxon>Gammaproteobacteria</taxon>
        <taxon>Thiotrichales</taxon>
        <taxon>Thiotrichaceae</taxon>
        <taxon>Thiothrix</taxon>
    </lineage>
</organism>
<keyword evidence="2" id="KW-1185">Reference proteome</keyword>
<dbReference type="EMBL" id="JAYMYJ010000152">
    <property type="protein sequence ID" value="MEB4593191.1"/>
    <property type="molecule type" value="Genomic_DNA"/>
</dbReference>
<evidence type="ECO:0000313" key="1">
    <source>
        <dbReference type="EMBL" id="MEB4593191.1"/>
    </source>
</evidence>